<proteinExistence type="predicted"/>
<organism evidence="1 2">
    <name type="scientific">Planctomicrobium piriforme</name>
    <dbReference type="NCBI Taxonomy" id="1576369"/>
    <lineage>
        <taxon>Bacteria</taxon>
        <taxon>Pseudomonadati</taxon>
        <taxon>Planctomycetota</taxon>
        <taxon>Planctomycetia</taxon>
        <taxon>Planctomycetales</taxon>
        <taxon>Planctomycetaceae</taxon>
        <taxon>Planctomicrobium</taxon>
    </lineage>
</organism>
<dbReference type="EMBL" id="FOQD01000005">
    <property type="protein sequence ID" value="SFI07443.1"/>
    <property type="molecule type" value="Genomic_DNA"/>
</dbReference>
<name>A0A1I3F8D0_9PLAN</name>
<gene>
    <name evidence="1" type="ORF">SAMN05421753_105124</name>
</gene>
<evidence type="ECO:0000313" key="1">
    <source>
        <dbReference type="EMBL" id="SFI07443.1"/>
    </source>
</evidence>
<dbReference type="RefSeq" id="WP_139228340.1">
    <property type="nucleotide sequence ID" value="NZ_FOQD01000005.1"/>
</dbReference>
<accession>A0A1I3F8D0</accession>
<dbReference type="AlphaFoldDB" id="A0A1I3F8D0"/>
<dbReference type="OrthoDB" id="215621at2"/>
<reference evidence="2" key="1">
    <citation type="submission" date="2016-10" db="EMBL/GenBank/DDBJ databases">
        <authorList>
            <person name="Varghese N."/>
            <person name="Submissions S."/>
        </authorList>
    </citation>
    <scope>NUCLEOTIDE SEQUENCE [LARGE SCALE GENOMIC DNA]</scope>
    <source>
        <strain evidence="2">DSM 26348</strain>
    </source>
</reference>
<dbReference type="Proteomes" id="UP000199518">
    <property type="component" value="Unassembled WGS sequence"/>
</dbReference>
<keyword evidence="2" id="KW-1185">Reference proteome</keyword>
<evidence type="ECO:0000313" key="2">
    <source>
        <dbReference type="Proteomes" id="UP000199518"/>
    </source>
</evidence>
<protein>
    <submittedName>
        <fullName evidence="1">Uncharacterized protein</fullName>
    </submittedName>
</protein>
<sequence length="79" mass="9068">MPYFTFFWTPDNELHIAEHGVTTEEFEEVVMDPDEVTLSRTSGLPAAFGMTSSGKYLCCIYEEFNDLQIHPVTAFEVER</sequence>